<dbReference type="Proteomes" id="UP000515308">
    <property type="component" value="Chromosome PVLDE_10"/>
</dbReference>
<reference evidence="3 4" key="1">
    <citation type="submission" date="2020-08" db="EMBL/GenBank/DDBJ databases">
        <authorList>
            <person name="Ramaprasad A."/>
        </authorList>
    </citation>
    <scope>NUCLEOTIDE SEQUENCE [LARGE SCALE GENOMIC DNA]</scope>
</reference>
<feature type="compositionally biased region" description="Basic and acidic residues" evidence="1">
    <location>
        <begin position="61"/>
        <end position="70"/>
    </location>
</feature>
<dbReference type="EMBL" id="LR865372">
    <property type="protein sequence ID" value="CAD2094002.1"/>
    <property type="molecule type" value="Genomic_DNA"/>
</dbReference>
<dbReference type="AlphaFoldDB" id="A0A6V7S880"/>
<evidence type="ECO:0000313" key="4">
    <source>
        <dbReference type="Proteomes" id="UP000515308"/>
    </source>
</evidence>
<evidence type="ECO:0000256" key="1">
    <source>
        <dbReference type="SAM" id="MobiDB-lite"/>
    </source>
</evidence>
<dbReference type="VEuPathDB" id="PlasmoDB:PVLDE_1004790"/>
<feature type="compositionally biased region" description="Polar residues" evidence="1">
    <location>
        <begin position="33"/>
        <end position="46"/>
    </location>
</feature>
<protein>
    <submittedName>
        <fullName evidence="3">Fam-a protein</fullName>
    </submittedName>
</protein>
<keyword evidence="2" id="KW-0732">Signal</keyword>
<feature type="chain" id="PRO_5028225870" evidence="2">
    <location>
        <begin position="26"/>
        <end position="310"/>
    </location>
</feature>
<accession>A0A6V7S880</accession>
<organism evidence="3 4">
    <name type="scientific">Plasmodium vinckei lentum</name>
    <dbReference type="NCBI Taxonomy" id="138297"/>
    <lineage>
        <taxon>Eukaryota</taxon>
        <taxon>Sar</taxon>
        <taxon>Alveolata</taxon>
        <taxon>Apicomplexa</taxon>
        <taxon>Aconoidasida</taxon>
        <taxon>Haemosporida</taxon>
        <taxon>Plasmodiidae</taxon>
        <taxon>Plasmodium</taxon>
        <taxon>Plasmodium (Vinckeia)</taxon>
    </lineage>
</organism>
<proteinExistence type="predicted"/>
<feature type="region of interest" description="Disordered" evidence="1">
    <location>
        <begin position="29"/>
        <end position="75"/>
    </location>
</feature>
<gene>
    <name evidence="3" type="ORF">PVLDE_1004790</name>
</gene>
<evidence type="ECO:0000313" key="3">
    <source>
        <dbReference type="EMBL" id="CAD2094002.1"/>
    </source>
</evidence>
<dbReference type="NCBIfam" id="TIGR01599">
    <property type="entry name" value="PYST-A"/>
    <property type="match status" value="1"/>
</dbReference>
<name>A0A6V7S880_PLAVN</name>
<evidence type="ECO:0000256" key="2">
    <source>
        <dbReference type="SAM" id="SignalP"/>
    </source>
</evidence>
<feature type="signal peptide" evidence="2">
    <location>
        <begin position="1"/>
        <end position="25"/>
    </location>
</feature>
<sequence length="310" mass="35860">MNKGHTKIFFFLLSLFVYVSNKALASESIPDVNDSNNVSTKNNASNENHENEDLVASPDPEETKNEKLVEYSESDETEKATEIMDEVVYRLKYNANFNNGYNSFYLNHKRAYIAFTKYEDKDVARVHLMVPNPDNYDGIINMLYESKDLYSFGASDSIGKVVRKYYPNLIMLQRSNKSISTSPDKYNFSLSAKVETSEDITLIAKTTIDIYDDISFDKKKGKKKGKKGKALTKDHIDWDDIAKKIVLNKRFINEFGFVVKRKSDHVGITYVEYNYRYRPCSDNPDERRCNKCRTSHIISILNKILKAFRD</sequence>
<dbReference type="InterPro" id="IPR006486">
    <property type="entry name" value="PYST_A"/>
</dbReference>